<reference evidence="1 2" key="1">
    <citation type="journal article" date="2022" name="bioRxiv">
        <title>The genome of the oomycete Peronosclerospora sorghi, a cosmopolitan pathogen of maize and sorghum, is inflated with dispersed pseudogenes.</title>
        <authorList>
            <person name="Fletcher K."/>
            <person name="Martin F."/>
            <person name="Isakeit T."/>
            <person name="Cavanaugh K."/>
            <person name="Magill C."/>
            <person name="Michelmore R."/>
        </authorList>
    </citation>
    <scope>NUCLEOTIDE SEQUENCE [LARGE SCALE GENOMIC DNA]</scope>
    <source>
        <strain evidence="1">P6</strain>
    </source>
</reference>
<dbReference type="Proteomes" id="UP001163321">
    <property type="component" value="Chromosome 12"/>
</dbReference>
<accession>A0ACC0WM41</accession>
<gene>
    <name evidence="1" type="ORF">PsorP6_011495</name>
</gene>
<sequence>MATSSSPLTLRHVLIFHRHGDRTPVVPSIGSNVFEDKDVWAAKVATPEQLALLSLTAKPVGADETQAPTIHASRDIDYPYGLLTHQGVEHMIAKGRALRERYGSLFIGDVKREDVYVLSSNVPRTIESVQSLLRGFFYDEAKQQAQDVPEFLIHTYPRNVLAPQHSLRVFLELERLLYKDILTLRSEAEQEATHKLARHVRACMGIPDDEALSWTGIRDTLTCRKAHGMPFPEGVDDKIFDQVEAYDTWLWQRLYHDQAFCHKAFQDGVHELYTFLKTVRTTKQPAKLSFFSAHDNSVVALLAALQIDVGAQLPRYGTMLALELLEDEATHEFYLQPRYENEPVTFAGHKQDLPCPFSLFESLVLEFLSYKANGPC</sequence>
<dbReference type="EMBL" id="CM047591">
    <property type="protein sequence ID" value="KAI9919096.1"/>
    <property type="molecule type" value="Genomic_DNA"/>
</dbReference>
<protein>
    <submittedName>
        <fullName evidence="1">Uncharacterized protein</fullName>
    </submittedName>
</protein>
<evidence type="ECO:0000313" key="1">
    <source>
        <dbReference type="EMBL" id="KAI9919096.1"/>
    </source>
</evidence>
<proteinExistence type="predicted"/>
<keyword evidence="2" id="KW-1185">Reference proteome</keyword>
<name>A0ACC0WM41_9STRA</name>
<organism evidence="1 2">
    <name type="scientific">Peronosclerospora sorghi</name>
    <dbReference type="NCBI Taxonomy" id="230839"/>
    <lineage>
        <taxon>Eukaryota</taxon>
        <taxon>Sar</taxon>
        <taxon>Stramenopiles</taxon>
        <taxon>Oomycota</taxon>
        <taxon>Peronosporomycetes</taxon>
        <taxon>Peronosporales</taxon>
        <taxon>Peronosporaceae</taxon>
        <taxon>Peronosclerospora</taxon>
    </lineage>
</organism>
<evidence type="ECO:0000313" key="2">
    <source>
        <dbReference type="Proteomes" id="UP001163321"/>
    </source>
</evidence>
<comment type="caution">
    <text evidence="1">The sequence shown here is derived from an EMBL/GenBank/DDBJ whole genome shotgun (WGS) entry which is preliminary data.</text>
</comment>